<dbReference type="PANTHER" id="PTHR43335:SF8">
    <property type="entry name" value="ABC TRANSPORTER, ATP-BINDING PROTEIN"/>
    <property type="match status" value="1"/>
</dbReference>
<comment type="caution">
    <text evidence="6">The sequence shown here is derived from an EMBL/GenBank/DDBJ whole genome shotgun (WGS) entry which is preliminary data.</text>
</comment>
<dbReference type="SUPFAM" id="SSF52540">
    <property type="entry name" value="P-loop containing nucleoside triphosphate hydrolases"/>
    <property type="match status" value="1"/>
</dbReference>
<dbReference type="InterPro" id="IPR017871">
    <property type="entry name" value="ABC_transporter-like_CS"/>
</dbReference>
<evidence type="ECO:0000256" key="1">
    <source>
        <dbReference type="ARBA" id="ARBA00005417"/>
    </source>
</evidence>
<gene>
    <name evidence="6" type="ORF">RASY3_17660</name>
</gene>
<feature type="domain" description="ABC transporter" evidence="5">
    <location>
        <begin position="6"/>
        <end position="234"/>
    </location>
</feature>
<dbReference type="EMBL" id="JEOB01000004">
    <property type="protein sequence ID" value="EXM38118.1"/>
    <property type="molecule type" value="Genomic_DNA"/>
</dbReference>
<name>A0A011VU38_RUMAL</name>
<dbReference type="InterPro" id="IPR003593">
    <property type="entry name" value="AAA+_ATPase"/>
</dbReference>
<accession>A0A011VU38</accession>
<comment type="similarity">
    <text evidence="1">Belongs to the ABC transporter superfamily.</text>
</comment>
<dbReference type="InterPro" id="IPR003439">
    <property type="entry name" value="ABC_transporter-like_ATP-bd"/>
</dbReference>
<dbReference type="Gene3D" id="3.40.50.300">
    <property type="entry name" value="P-loop containing nucleotide triphosphate hydrolases"/>
    <property type="match status" value="1"/>
</dbReference>
<dbReference type="Proteomes" id="UP000021369">
    <property type="component" value="Unassembled WGS sequence"/>
</dbReference>
<dbReference type="SMART" id="SM00382">
    <property type="entry name" value="AAA"/>
    <property type="match status" value="1"/>
</dbReference>
<dbReference type="Pfam" id="PF00005">
    <property type="entry name" value="ABC_tran"/>
    <property type="match status" value="1"/>
</dbReference>
<dbReference type="PROSITE" id="PS50893">
    <property type="entry name" value="ABC_TRANSPORTER_2"/>
    <property type="match status" value="1"/>
</dbReference>
<evidence type="ECO:0000256" key="2">
    <source>
        <dbReference type="ARBA" id="ARBA00022448"/>
    </source>
</evidence>
<dbReference type="PANTHER" id="PTHR43335">
    <property type="entry name" value="ABC TRANSPORTER, ATP-BINDING PROTEIN"/>
    <property type="match status" value="1"/>
</dbReference>
<dbReference type="PATRIC" id="fig|1341156.4.peg.3133"/>
<reference evidence="6 7" key="1">
    <citation type="submission" date="2013-06" db="EMBL/GenBank/DDBJ databases">
        <title>Rumen cellulosomics: divergent fiber-degrading strategies revealed by comparative genome-wide analysis of six Ruminococcal strains.</title>
        <authorList>
            <person name="Dassa B."/>
            <person name="Borovok I."/>
            <person name="Lamed R."/>
            <person name="Flint H."/>
            <person name="Yeoman C.J."/>
            <person name="White B."/>
            <person name="Bayer E.A."/>
        </authorList>
    </citation>
    <scope>NUCLEOTIDE SEQUENCE [LARGE SCALE GENOMIC DNA]</scope>
    <source>
        <strain evidence="6 7">SY3</strain>
    </source>
</reference>
<proteinExistence type="inferred from homology"/>
<evidence type="ECO:0000313" key="6">
    <source>
        <dbReference type="EMBL" id="EXM38118.1"/>
    </source>
</evidence>
<sequence length="320" mass="35890">MSDIIIKTTELTKQYMKNTVVKSADISIKKGMICGLVGPNGAGKTTIMKMLGGLVLPTEGEIELFGEKSEKGLAHSRSRMSFMIETPYAKQNMTARQNLEKLRLQKGLPNSDRVDEVLKLVGLADTGNKSVKNFSLGMKQRLGIAGAMLTKPELMVLDEPVNGLDPEGIVEIRELLLKLNREEHMTIVISSHILSELSLLCTDYVFIRKGEIVETISAEELNHKCHEFYHIDSDNNAALPAMLENKLGIHDIRVRRDGSVELYERIDEIRLISKTMFENGIIPTEIHMHDANLEEFYMKLVGDENDQRDKSAEVSAAEKH</sequence>
<dbReference type="PROSITE" id="PS00211">
    <property type="entry name" value="ABC_TRANSPORTER_1"/>
    <property type="match status" value="1"/>
</dbReference>
<evidence type="ECO:0000256" key="4">
    <source>
        <dbReference type="ARBA" id="ARBA00022840"/>
    </source>
</evidence>
<evidence type="ECO:0000259" key="5">
    <source>
        <dbReference type="PROSITE" id="PS50893"/>
    </source>
</evidence>
<keyword evidence="3" id="KW-0547">Nucleotide-binding</keyword>
<keyword evidence="7" id="KW-1185">Reference proteome</keyword>
<organism evidence="6 7">
    <name type="scientific">Ruminococcus albus SY3</name>
    <dbReference type="NCBI Taxonomy" id="1341156"/>
    <lineage>
        <taxon>Bacteria</taxon>
        <taxon>Bacillati</taxon>
        <taxon>Bacillota</taxon>
        <taxon>Clostridia</taxon>
        <taxon>Eubacteriales</taxon>
        <taxon>Oscillospiraceae</taxon>
        <taxon>Ruminococcus</taxon>
    </lineage>
</organism>
<dbReference type="RefSeq" id="WP_024856374.1">
    <property type="nucleotide sequence ID" value="NZ_JEOB01000004.1"/>
</dbReference>
<evidence type="ECO:0000256" key="3">
    <source>
        <dbReference type="ARBA" id="ARBA00022741"/>
    </source>
</evidence>
<dbReference type="InterPro" id="IPR027417">
    <property type="entry name" value="P-loop_NTPase"/>
</dbReference>
<dbReference type="AlphaFoldDB" id="A0A011VU38"/>
<dbReference type="OrthoDB" id="9809205at2"/>
<protein>
    <submittedName>
        <fullName evidence="6">Multidrug ABC transporter</fullName>
    </submittedName>
</protein>
<dbReference type="GO" id="GO:0005524">
    <property type="term" value="F:ATP binding"/>
    <property type="evidence" value="ECO:0007669"/>
    <property type="project" value="UniProtKB-KW"/>
</dbReference>
<evidence type="ECO:0000313" key="7">
    <source>
        <dbReference type="Proteomes" id="UP000021369"/>
    </source>
</evidence>
<dbReference type="GO" id="GO:0016887">
    <property type="term" value="F:ATP hydrolysis activity"/>
    <property type="evidence" value="ECO:0007669"/>
    <property type="project" value="InterPro"/>
</dbReference>
<keyword evidence="4" id="KW-0067">ATP-binding</keyword>
<keyword evidence="2" id="KW-0813">Transport</keyword>